<name>A0ABD2A5I5_VESSQ</name>
<comment type="caution">
    <text evidence="1">The sequence shown here is derived from an EMBL/GenBank/DDBJ whole genome shotgun (WGS) entry which is preliminary data.</text>
</comment>
<reference evidence="1 2" key="1">
    <citation type="journal article" date="2024" name="Ann. Entomol. Soc. Am.">
        <title>Genomic analyses of the southern and eastern yellowjacket wasps (Hymenoptera: Vespidae) reveal evolutionary signatures of social life.</title>
        <authorList>
            <person name="Catto M.A."/>
            <person name="Caine P.B."/>
            <person name="Orr S.E."/>
            <person name="Hunt B.G."/>
            <person name="Goodisman M.A.D."/>
        </authorList>
    </citation>
    <scope>NUCLEOTIDE SEQUENCE [LARGE SCALE GENOMIC DNA]</scope>
    <source>
        <strain evidence="1">233</strain>
        <tissue evidence="1">Head and thorax</tissue>
    </source>
</reference>
<evidence type="ECO:0000313" key="2">
    <source>
        <dbReference type="Proteomes" id="UP001607302"/>
    </source>
</evidence>
<dbReference type="Proteomes" id="UP001607302">
    <property type="component" value="Unassembled WGS sequence"/>
</dbReference>
<sequence>MFGDYVDISYFHLPHEPKLTYHVIINQLSCKDLSMIYWDEEPITKEYRKDLIRIHYASLNFKDVILATNKIASDVITQDGKELDLLVDFEYSGITINSRRIMGFNQTTE</sequence>
<protein>
    <submittedName>
        <fullName evidence="1">Fatty acid synthase-like</fullName>
    </submittedName>
</protein>
<proteinExistence type="predicted"/>
<dbReference type="EMBL" id="JAUDFV010000154">
    <property type="protein sequence ID" value="KAL2715894.1"/>
    <property type="molecule type" value="Genomic_DNA"/>
</dbReference>
<keyword evidence="2" id="KW-1185">Reference proteome</keyword>
<dbReference type="AlphaFoldDB" id="A0ABD2A5I5"/>
<gene>
    <name evidence="1" type="ORF">V1478_013570</name>
</gene>
<dbReference type="Gene3D" id="3.90.180.10">
    <property type="entry name" value="Medium-chain alcohol dehydrogenases, catalytic domain"/>
    <property type="match status" value="1"/>
</dbReference>
<evidence type="ECO:0000313" key="1">
    <source>
        <dbReference type="EMBL" id="KAL2715894.1"/>
    </source>
</evidence>
<organism evidence="1 2">
    <name type="scientific">Vespula squamosa</name>
    <name type="common">Southern yellow jacket</name>
    <name type="synonym">Wasp</name>
    <dbReference type="NCBI Taxonomy" id="30214"/>
    <lineage>
        <taxon>Eukaryota</taxon>
        <taxon>Metazoa</taxon>
        <taxon>Ecdysozoa</taxon>
        <taxon>Arthropoda</taxon>
        <taxon>Hexapoda</taxon>
        <taxon>Insecta</taxon>
        <taxon>Pterygota</taxon>
        <taxon>Neoptera</taxon>
        <taxon>Endopterygota</taxon>
        <taxon>Hymenoptera</taxon>
        <taxon>Apocrita</taxon>
        <taxon>Aculeata</taxon>
        <taxon>Vespoidea</taxon>
        <taxon>Vespidae</taxon>
        <taxon>Vespinae</taxon>
        <taxon>Vespula</taxon>
    </lineage>
</organism>
<accession>A0ABD2A5I5</accession>